<dbReference type="CDD" id="cd18809">
    <property type="entry name" value="SF1_C_RecD"/>
    <property type="match status" value="1"/>
</dbReference>
<dbReference type="Proteomes" id="UP000799324">
    <property type="component" value="Unassembled WGS sequence"/>
</dbReference>
<gene>
    <name evidence="1" type="ORF">K491DRAFT_691752</name>
</gene>
<evidence type="ECO:0000313" key="2">
    <source>
        <dbReference type="Proteomes" id="UP000799324"/>
    </source>
</evidence>
<dbReference type="EMBL" id="MU004333">
    <property type="protein sequence ID" value="KAF2656708.1"/>
    <property type="molecule type" value="Genomic_DNA"/>
</dbReference>
<dbReference type="Gene3D" id="3.40.50.300">
    <property type="entry name" value="P-loop containing nucleotide triphosphate hydrolases"/>
    <property type="match status" value="1"/>
</dbReference>
<sequence length="51" mass="5737">MAGYAMTTHKSQGMTLNRVKVDLSHTFEPGQAYVACKLHAFPRNFDILNKP</sequence>
<dbReference type="AlphaFoldDB" id="A0A6A6TCN2"/>
<proteinExistence type="predicted"/>
<dbReference type="SUPFAM" id="SSF52540">
    <property type="entry name" value="P-loop containing nucleoside triphosphate hydrolases"/>
    <property type="match status" value="1"/>
</dbReference>
<accession>A0A6A6TCN2</accession>
<protein>
    <recommendedName>
        <fullName evidence="3">UvrD-like helicase C-terminal domain-containing protein</fullName>
    </recommendedName>
</protein>
<evidence type="ECO:0008006" key="3">
    <source>
        <dbReference type="Google" id="ProtNLM"/>
    </source>
</evidence>
<keyword evidence="2" id="KW-1185">Reference proteome</keyword>
<name>A0A6A6TCN2_9PLEO</name>
<dbReference type="InterPro" id="IPR027417">
    <property type="entry name" value="P-loop_NTPase"/>
</dbReference>
<reference evidence="1" key="1">
    <citation type="journal article" date="2020" name="Stud. Mycol.">
        <title>101 Dothideomycetes genomes: a test case for predicting lifestyles and emergence of pathogens.</title>
        <authorList>
            <person name="Haridas S."/>
            <person name="Albert R."/>
            <person name="Binder M."/>
            <person name="Bloem J."/>
            <person name="Labutti K."/>
            <person name="Salamov A."/>
            <person name="Andreopoulos B."/>
            <person name="Baker S."/>
            <person name="Barry K."/>
            <person name="Bills G."/>
            <person name="Bluhm B."/>
            <person name="Cannon C."/>
            <person name="Castanera R."/>
            <person name="Culley D."/>
            <person name="Daum C."/>
            <person name="Ezra D."/>
            <person name="Gonzalez J."/>
            <person name="Henrissat B."/>
            <person name="Kuo A."/>
            <person name="Liang C."/>
            <person name="Lipzen A."/>
            <person name="Lutzoni F."/>
            <person name="Magnuson J."/>
            <person name="Mondo S."/>
            <person name="Nolan M."/>
            <person name="Ohm R."/>
            <person name="Pangilinan J."/>
            <person name="Park H.-J."/>
            <person name="Ramirez L."/>
            <person name="Alfaro M."/>
            <person name="Sun H."/>
            <person name="Tritt A."/>
            <person name="Yoshinaga Y."/>
            <person name="Zwiers L.-H."/>
            <person name="Turgeon B."/>
            <person name="Goodwin S."/>
            <person name="Spatafora J."/>
            <person name="Crous P."/>
            <person name="Grigoriev I."/>
        </authorList>
    </citation>
    <scope>NUCLEOTIDE SEQUENCE</scope>
    <source>
        <strain evidence="1">CBS 122681</strain>
    </source>
</reference>
<evidence type="ECO:0000313" key="1">
    <source>
        <dbReference type="EMBL" id="KAF2656708.1"/>
    </source>
</evidence>
<organism evidence="1 2">
    <name type="scientific">Lophiostoma macrostomum CBS 122681</name>
    <dbReference type="NCBI Taxonomy" id="1314788"/>
    <lineage>
        <taxon>Eukaryota</taxon>
        <taxon>Fungi</taxon>
        <taxon>Dikarya</taxon>
        <taxon>Ascomycota</taxon>
        <taxon>Pezizomycotina</taxon>
        <taxon>Dothideomycetes</taxon>
        <taxon>Pleosporomycetidae</taxon>
        <taxon>Pleosporales</taxon>
        <taxon>Lophiostomataceae</taxon>
        <taxon>Lophiostoma</taxon>
    </lineage>
</organism>